<gene>
    <name evidence="7" type="ORF">F5544_19560</name>
</gene>
<accession>A0A6G9YF73</accession>
<evidence type="ECO:0000259" key="5">
    <source>
        <dbReference type="Pfam" id="PF01232"/>
    </source>
</evidence>
<dbReference type="InterPro" id="IPR036291">
    <property type="entry name" value="NAD(P)-bd_dom_sf"/>
</dbReference>
<feature type="domain" description="Mannitol dehydrogenase N-terminal" evidence="5">
    <location>
        <begin position="29"/>
        <end position="279"/>
    </location>
</feature>
<keyword evidence="1" id="KW-0560">Oxidoreductase</keyword>
<dbReference type="GO" id="GO:0008926">
    <property type="term" value="F:mannitol-1-phosphate 5-dehydrogenase activity"/>
    <property type="evidence" value="ECO:0007669"/>
    <property type="project" value="UniProtKB-EC"/>
</dbReference>
<keyword evidence="2" id="KW-0520">NAD</keyword>
<evidence type="ECO:0000259" key="6">
    <source>
        <dbReference type="Pfam" id="PF08125"/>
    </source>
</evidence>
<dbReference type="PRINTS" id="PR00084">
    <property type="entry name" value="MTLDHDRGNASE"/>
</dbReference>
<dbReference type="KEGG" id="nah:F5544_19560"/>
<dbReference type="InterPro" id="IPR008927">
    <property type="entry name" value="6-PGluconate_DH-like_C_sf"/>
</dbReference>
<comment type="catalytic activity">
    <reaction evidence="3">
        <text>D-mannitol 1-phosphate + NAD(+) = beta-D-fructose 6-phosphate + NADH + H(+)</text>
        <dbReference type="Rhea" id="RHEA:19661"/>
        <dbReference type="ChEBI" id="CHEBI:15378"/>
        <dbReference type="ChEBI" id="CHEBI:57540"/>
        <dbReference type="ChEBI" id="CHEBI:57634"/>
        <dbReference type="ChEBI" id="CHEBI:57945"/>
        <dbReference type="ChEBI" id="CHEBI:61381"/>
        <dbReference type="EC" id="1.1.1.17"/>
    </reaction>
</comment>
<protein>
    <submittedName>
        <fullName evidence="7">Mannitol dehydrogenase family protein</fullName>
    </submittedName>
</protein>
<name>A0A6G9YF73_9NOCA</name>
<dbReference type="InterPro" id="IPR013118">
    <property type="entry name" value="Mannitol_DH_C"/>
</dbReference>
<reference evidence="7 8" key="1">
    <citation type="journal article" date="2019" name="ACS Chem. Biol.">
        <title>Identification and Mobilization of a Cryptic Antibiotic Biosynthesis Gene Locus from a Human-Pathogenic Nocardia Isolate.</title>
        <authorList>
            <person name="Herisse M."/>
            <person name="Ishida K."/>
            <person name="Porter J.L."/>
            <person name="Howden B."/>
            <person name="Hertweck C."/>
            <person name="Stinear T.P."/>
            <person name="Pidot S.J."/>
        </authorList>
    </citation>
    <scope>NUCLEOTIDE SEQUENCE [LARGE SCALE GENOMIC DNA]</scope>
    <source>
        <strain evidence="7 8">AUSMDU00012717</strain>
    </source>
</reference>
<dbReference type="InterPro" id="IPR013131">
    <property type="entry name" value="Mannitol_DH_N"/>
</dbReference>
<dbReference type="PANTHER" id="PTHR43362:SF1">
    <property type="entry name" value="MANNITOL DEHYDROGENASE 2-RELATED"/>
    <property type="match status" value="1"/>
</dbReference>
<comment type="similarity">
    <text evidence="4">Belongs to the mannitol dehydrogenase family. UxuB subfamily.</text>
</comment>
<evidence type="ECO:0000256" key="4">
    <source>
        <dbReference type="ARBA" id="ARBA00061451"/>
    </source>
</evidence>
<dbReference type="InterPro" id="IPR000669">
    <property type="entry name" value="Mannitol_DH"/>
</dbReference>
<dbReference type="Gene3D" id="3.40.50.720">
    <property type="entry name" value="NAD(P)-binding Rossmann-like Domain"/>
    <property type="match status" value="1"/>
</dbReference>
<dbReference type="EMBL" id="CP046172">
    <property type="protein sequence ID" value="QIS11780.1"/>
    <property type="molecule type" value="Genomic_DNA"/>
</dbReference>
<dbReference type="SUPFAM" id="SSF48179">
    <property type="entry name" value="6-phosphogluconate dehydrogenase C-terminal domain-like"/>
    <property type="match status" value="1"/>
</dbReference>
<sequence>MTPLGRGTLPELAATVSVPGYDRSEIRTGIVHFGVGGFHRAHQARYLDLLHELGAAREWGICGVGVLPADRRMRDALTGQDCLYTLCVAEGTDAWTPRVVGSIIEYLYAPDDPEAVIEKLAGPDIRIVSLTITEGGYNFVAATGEFDAANPAILADLAPDAVPATVFGLVTAALARRRARGLAPFTIMSCDNIAGNGDVARRTFTAFARLRDPELAEWISRAGAFPNSMVDRITPVTTAPMISELARRYGVDDAWPVLTEPFTQWVLEDRFPLGRPEFERVGVQVVDDVAPYESMKLRLLNGSHQALAYLGHLAGYRLVHDAVADPAFARFVSRYMAAEALPTLPPVPGIDLAAYRRTLLERFGNAAIGDTIARLATDASDRIPKWVLPVVRDQLALGGEIDCAATIIAGWARYCTGIDEQGEPIEIVDPLRERLVAAARAQSDDPVAFLADRELFGDLIDEPRFVAAYRKALDSLLTRGARATVLALAVAADSAVVPAMED</sequence>
<dbReference type="PANTHER" id="PTHR43362">
    <property type="entry name" value="MANNITOL DEHYDROGENASE DSF1-RELATED"/>
    <property type="match status" value="1"/>
</dbReference>
<dbReference type="AlphaFoldDB" id="A0A6G9YF73"/>
<feature type="domain" description="Mannitol dehydrogenase C-terminal" evidence="6">
    <location>
        <begin position="288"/>
        <end position="476"/>
    </location>
</feature>
<evidence type="ECO:0000256" key="2">
    <source>
        <dbReference type="ARBA" id="ARBA00023027"/>
    </source>
</evidence>
<evidence type="ECO:0000256" key="3">
    <source>
        <dbReference type="ARBA" id="ARBA00048615"/>
    </source>
</evidence>
<keyword evidence="8" id="KW-1185">Reference proteome</keyword>
<evidence type="ECO:0000256" key="1">
    <source>
        <dbReference type="ARBA" id="ARBA00023002"/>
    </source>
</evidence>
<evidence type="ECO:0000313" key="7">
    <source>
        <dbReference type="EMBL" id="QIS11780.1"/>
    </source>
</evidence>
<organism evidence="7 8">
    <name type="scientific">Nocardia arthritidis</name>
    <dbReference type="NCBI Taxonomy" id="228602"/>
    <lineage>
        <taxon>Bacteria</taxon>
        <taxon>Bacillati</taxon>
        <taxon>Actinomycetota</taxon>
        <taxon>Actinomycetes</taxon>
        <taxon>Mycobacteriales</taxon>
        <taxon>Nocardiaceae</taxon>
        <taxon>Nocardia</taxon>
    </lineage>
</organism>
<dbReference type="Gene3D" id="1.10.1040.10">
    <property type="entry name" value="N-(1-d-carboxylethyl)-l-norvaline Dehydrogenase, domain 2"/>
    <property type="match status" value="1"/>
</dbReference>
<proteinExistence type="inferred from homology"/>
<dbReference type="Proteomes" id="UP000503540">
    <property type="component" value="Chromosome"/>
</dbReference>
<evidence type="ECO:0000313" key="8">
    <source>
        <dbReference type="Proteomes" id="UP000503540"/>
    </source>
</evidence>
<dbReference type="Pfam" id="PF01232">
    <property type="entry name" value="Mannitol_dh"/>
    <property type="match status" value="1"/>
</dbReference>
<dbReference type="FunFam" id="3.40.50.720:FF:000129">
    <property type="entry name" value="D-mannonate oxidoreductase"/>
    <property type="match status" value="1"/>
</dbReference>
<dbReference type="Pfam" id="PF08125">
    <property type="entry name" value="Mannitol_dh_C"/>
    <property type="match status" value="1"/>
</dbReference>
<dbReference type="InterPro" id="IPR050988">
    <property type="entry name" value="Mannitol_DH/Oxidoreductase"/>
</dbReference>
<dbReference type="InterPro" id="IPR013328">
    <property type="entry name" value="6PGD_dom2"/>
</dbReference>
<dbReference type="RefSeq" id="WP_174867368.1">
    <property type="nucleotide sequence ID" value="NZ_CP046172.1"/>
</dbReference>
<dbReference type="SUPFAM" id="SSF51735">
    <property type="entry name" value="NAD(P)-binding Rossmann-fold domains"/>
    <property type="match status" value="1"/>
</dbReference>